<evidence type="ECO:0000256" key="1">
    <source>
        <dbReference type="SAM" id="MobiDB-lite"/>
    </source>
</evidence>
<evidence type="ECO:0000313" key="4">
    <source>
        <dbReference type="EMBL" id="OKL48858.1"/>
    </source>
</evidence>
<evidence type="ECO:0000313" key="5">
    <source>
        <dbReference type="Proteomes" id="UP000186785"/>
    </source>
</evidence>
<dbReference type="OrthoDB" id="10019819at2"/>
<feature type="transmembrane region" description="Helical" evidence="2">
    <location>
        <begin position="190"/>
        <end position="207"/>
    </location>
</feature>
<reference evidence="4 5" key="1">
    <citation type="submission" date="2016-11" db="EMBL/GenBank/DDBJ databases">
        <title>Actinomyces gypaetusis sp. nov. isolated from the vulture Gypaetus barbatus in Qinghai Tibet Plateau China.</title>
        <authorList>
            <person name="Meng X."/>
        </authorList>
    </citation>
    <scope>NUCLEOTIDE SEQUENCE [LARGE SCALE GENOMIC DNA]</scope>
    <source>
        <strain evidence="4 5">VUL4_2</strain>
    </source>
</reference>
<feature type="signal peptide" evidence="3">
    <location>
        <begin position="1"/>
        <end position="26"/>
    </location>
</feature>
<feature type="compositionally biased region" description="Polar residues" evidence="1">
    <location>
        <begin position="142"/>
        <end position="151"/>
    </location>
</feature>
<comment type="caution">
    <text evidence="4">The sequence shown here is derived from an EMBL/GenBank/DDBJ whole genome shotgun (WGS) entry which is preliminary data.</text>
</comment>
<keyword evidence="2" id="KW-1133">Transmembrane helix</keyword>
<dbReference type="EMBL" id="MQSV01000002">
    <property type="protein sequence ID" value="OKL48858.1"/>
    <property type="molecule type" value="Genomic_DNA"/>
</dbReference>
<organism evidence="4 5">
    <name type="scientific">Boudabousia liubingyangii</name>
    <dbReference type="NCBI Taxonomy" id="1921764"/>
    <lineage>
        <taxon>Bacteria</taxon>
        <taxon>Bacillati</taxon>
        <taxon>Actinomycetota</taxon>
        <taxon>Actinomycetes</taxon>
        <taxon>Actinomycetales</taxon>
        <taxon>Actinomycetaceae</taxon>
        <taxon>Boudabousia</taxon>
    </lineage>
</organism>
<keyword evidence="2" id="KW-0812">Transmembrane</keyword>
<dbReference type="Proteomes" id="UP000186785">
    <property type="component" value="Unassembled WGS sequence"/>
</dbReference>
<keyword evidence="5" id="KW-1185">Reference proteome</keyword>
<keyword evidence="3" id="KW-0732">Signal</keyword>
<dbReference type="RefSeq" id="WP_073708845.1">
    <property type="nucleotide sequence ID" value="NZ_MQSV01000002.1"/>
</dbReference>
<feature type="compositionally biased region" description="Polar residues" evidence="1">
    <location>
        <begin position="167"/>
        <end position="178"/>
    </location>
</feature>
<dbReference type="AlphaFoldDB" id="A0A1Q5PMS5"/>
<keyword evidence="2" id="KW-0472">Membrane</keyword>
<feature type="region of interest" description="Disordered" evidence="1">
    <location>
        <begin position="134"/>
        <end position="178"/>
    </location>
</feature>
<feature type="chain" id="PRO_5012818472" evidence="3">
    <location>
        <begin position="27"/>
        <end position="212"/>
    </location>
</feature>
<sequence length="212" mass="23000">MSTKKILTYATSALFFLGFSSTIAYANEDSGSDASFIEALNKYDTTNEIDFSPWLRDYCGIENDGLVLPISPTLSFAIDDKQVERWAPLGNNDLKLSATYLQPETGTSKTFIFTRDLLELTDVPCEKGMLASSAEDPAIQELTKNTNNSVPTREDSEATEESATASGNDDQTATTESSSGGLKWLLRRSVLYPLVAILGLAAGIVGAKKFKQ</sequence>
<gene>
    <name evidence="4" type="ORF">BSR29_03110</name>
</gene>
<accession>A0A1Q5PMS5</accession>
<evidence type="ECO:0000256" key="3">
    <source>
        <dbReference type="SAM" id="SignalP"/>
    </source>
</evidence>
<evidence type="ECO:0000256" key="2">
    <source>
        <dbReference type="SAM" id="Phobius"/>
    </source>
</evidence>
<name>A0A1Q5PMS5_9ACTO</name>
<proteinExistence type="predicted"/>
<protein>
    <submittedName>
        <fullName evidence="4">Uncharacterized protein</fullName>
    </submittedName>
</protein>